<reference evidence="1" key="1">
    <citation type="journal article" date="2020" name="Fungal Divers.">
        <title>Resolving the Mortierellaceae phylogeny through synthesis of multi-gene phylogenetics and phylogenomics.</title>
        <authorList>
            <person name="Vandepol N."/>
            <person name="Liber J."/>
            <person name="Desiro A."/>
            <person name="Na H."/>
            <person name="Kennedy M."/>
            <person name="Barry K."/>
            <person name="Grigoriev I.V."/>
            <person name="Miller A.N."/>
            <person name="O'Donnell K."/>
            <person name="Stajich J.E."/>
            <person name="Bonito G."/>
        </authorList>
    </citation>
    <scope>NUCLEOTIDE SEQUENCE</scope>
    <source>
        <strain evidence="1">MES-2147</strain>
    </source>
</reference>
<dbReference type="InterPro" id="IPR002918">
    <property type="entry name" value="Lipase_EstA/Esterase_EstB"/>
</dbReference>
<dbReference type="GO" id="GO:0016042">
    <property type="term" value="P:lipid catabolic process"/>
    <property type="evidence" value="ECO:0007669"/>
    <property type="project" value="InterPro"/>
</dbReference>
<dbReference type="Gene3D" id="3.40.50.1820">
    <property type="entry name" value="alpha/beta hydrolase"/>
    <property type="match status" value="1"/>
</dbReference>
<protein>
    <recommendedName>
        <fullName evidence="3">Lipase</fullName>
    </recommendedName>
</protein>
<dbReference type="PANTHER" id="PTHR32015">
    <property type="entry name" value="FASTING INDUCED LIPASE"/>
    <property type="match status" value="1"/>
</dbReference>
<dbReference type="AlphaFoldDB" id="A0A9P6IWA5"/>
<sequence>VQVSALPTKPVAESVTLEKRDIEGLNNYDCKLTAAHPRPVVLVHGTTLSVDSWDTLAPILIKRGYCVFGLTYGMYNNIPVFGGLAPIENNAKEVGDFINNVLAKMNVKQVDVVGHSQGGILARYWIKYLDGAGKVYRHVGLAAVHHGTTLSGIVTLGKALGLFELIQPVYDAVAPSLYRMFVNSTFIQKLNAGGDTEQGVIFSNIATKYDEIVTPWETTYQAPGPNVTNALLQDYCLLALTEHLFIAGSKLVSQFVLNQLDPSTAKTVNCLSGINL</sequence>
<feature type="non-terminal residue" evidence="1">
    <location>
        <position position="276"/>
    </location>
</feature>
<dbReference type="PANTHER" id="PTHR32015:SF1">
    <property type="entry name" value="LIPASE"/>
    <property type="match status" value="1"/>
</dbReference>
<evidence type="ECO:0008006" key="3">
    <source>
        <dbReference type="Google" id="ProtNLM"/>
    </source>
</evidence>
<organism evidence="1 2">
    <name type="scientific">Modicella reniformis</name>
    <dbReference type="NCBI Taxonomy" id="1440133"/>
    <lineage>
        <taxon>Eukaryota</taxon>
        <taxon>Fungi</taxon>
        <taxon>Fungi incertae sedis</taxon>
        <taxon>Mucoromycota</taxon>
        <taxon>Mortierellomycotina</taxon>
        <taxon>Mortierellomycetes</taxon>
        <taxon>Mortierellales</taxon>
        <taxon>Mortierellaceae</taxon>
        <taxon>Modicella</taxon>
    </lineage>
</organism>
<evidence type="ECO:0000313" key="1">
    <source>
        <dbReference type="EMBL" id="KAF9949943.1"/>
    </source>
</evidence>
<dbReference type="GO" id="GO:0016298">
    <property type="term" value="F:lipase activity"/>
    <property type="evidence" value="ECO:0007669"/>
    <property type="project" value="TreeGrafter"/>
</dbReference>
<dbReference type="OrthoDB" id="9974421at2759"/>
<dbReference type="Proteomes" id="UP000749646">
    <property type="component" value="Unassembled WGS sequence"/>
</dbReference>
<dbReference type="SUPFAM" id="SSF53474">
    <property type="entry name" value="alpha/beta-Hydrolases"/>
    <property type="match status" value="1"/>
</dbReference>
<proteinExistence type="predicted"/>
<gene>
    <name evidence="1" type="ORF">BGZ65_006963</name>
</gene>
<evidence type="ECO:0000313" key="2">
    <source>
        <dbReference type="Proteomes" id="UP000749646"/>
    </source>
</evidence>
<dbReference type="EMBL" id="JAAAHW010007237">
    <property type="protein sequence ID" value="KAF9949943.1"/>
    <property type="molecule type" value="Genomic_DNA"/>
</dbReference>
<name>A0A9P6IWA5_9FUNG</name>
<dbReference type="InterPro" id="IPR029058">
    <property type="entry name" value="AB_hydrolase_fold"/>
</dbReference>
<comment type="caution">
    <text evidence="1">The sequence shown here is derived from an EMBL/GenBank/DDBJ whole genome shotgun (WGS) entry which is preliminary data.</text>
</comment>
<keyword evidence="2" id="KW-1185">Reference proteome</keyword>
<dbReference type="Pfam" id="PF01674">
    <property type="entry name" value="Lipase_2"/>
    <property type="match status" value="1"/>
</dbReference>
<accession>A0A9P6IWA5</accession>